<accession>A0ABY9WH44</accession>
<dbReference type="GeneID" id="301125843"/>
<organism evidence="1 2">
    <name type="scientific">Aeribacillus composti</name>
    <dbReference type="NCBI Taxonomy" id="1868734"/>
    <lineage>
        <taxon>Bacteria</taxon>
        <taxon>Bacillati</taxon>
        <taxon>Bacillota</taxon>
        <taxon>Bacilli</taxon>
        <taxon>Bacillales</taxon>
        <taxon>Bacillaceae</taxon>
        <taxon>Aeribacillus</taxon>
    </lineage>
</organism>
<dbReference type="RefSeq" id="WP_130157852.1">
    <property type="nucleotide sequence ID" value="NZ_CP134501.1"/>
</dbReference>
<name>A0ABY9WH44_9BACI</name>
<dbReference type="Proteomes" id="UP001303701">
    <property type="component" value="Chromosome"/>
</dbReference>
<keyword evidence="2" id="KW-1185">Reference proteome</keyword>
<sequence length="66" mass="7657">MTCKEPKFTKSPFFVDEPGNWHLKPGAPEDIVKEFNEYMEAQKMCVEAPKLDEAELEKILSELKKL</sequence>
<dbReference type="EMBL" id="CP134501">
    <property type="protein sequence ID" value="WNF34522.1"/>
    <property type="molecule type" value="Genomic_DNA"/>
</dbReference>
<reference evidence="1 2" key="1">
    <citation type="submission" date="2023-09" db="EMBL/GenBank/DDBJ databases">
        <title>Different Types of Thermotolerant Ring-Cleaving Dioxygenases derived from Aeribacillus composti HB-1 applied for multiple aromatic hydrocarbons removal.</title>
        <authorList>
            <person name="Cao L."/>
            <person name="Li M."/>
            <person name="Ma T."/>
        </authorList>
    </citation>
    <scope>NUCLEOTIDE SEQUENCE [LARGE SCALE GENOMIC DNA]</scope>
    <source>
        <strain evidence="1 2">HB-1</strain>
    </source>
</reference>
<proteinExistence type="predicted"/>
<evidence type="ECO:0000313" key="2">
    <source>
        <dbReference type="Proteomes" id="UP001303701"/>
    </source>
</evidence>
<evidence type="ECO:0000313" key="1">
    <source>
        <dbReference type="EMBL" id="WNF34522.1"/>
    </source>
</evidence>
<gene>
    <name evidence="1" type="ORF">RI196_07685</name>
</gene>
<protein>
    <submittedName>
        <fullName evidence="1">Uncharacterized protein</fullName>
    </submittedName>
</protein>